<dbReference type="AlphaFoldDB" id="A0A645I2S6"/>
<organism evidence="2">
    <name type="scientific">bioreactor metagenome</name>
    <dbReference type="NCBI Taxonomy" id="1076179"/>
    <lineage>
        <taxon>unclassified sequences</taxon>
        <taxon>metagenomes</taxon>
        <taxon>ecological metagenomes</taxon>
    </lineage>
</organism>
<evidence type="ECO:0000259" key="1">
    <source>
        <dbReference type="SMART" id="SM00278"/>
    </source>
</evidence>
<dbReference type="PANTHER" id="PTHR21180:SF32">
    <property type="entry name" value="ENDONUCLEASE_EXONUCLEASE_PHOSPHATASE FAMILY DOMAIN-CONTAINING PROTEIN 1"/>
    <property type="match status" value="1"/>
</dbReference>
<dbReference type="Gene3D" id="1.10.150.280">
    <property type="entry name" value="AF1531-like domain"/>
    <property type="match status" value="1"/>
</dbReference>
<name>A0A645I2S6_9ZZZZ</name>
<dbReference type="GO" id="GO:0015627">
    <property type="term" value="C:type II protein secretion system complex"/>
    <property type="evidence" value="ECO:0007669"/>
    <property type="project" value="TreeGrafter"/>
</dbReference>
<dbReference type="InterPro" id="IPR010994">
    <property type="entry name" value="RuvA_2-like"/>
</dbReference>
<dbReference type="GO" id="GO:0003677">
    <property type="term" value="F:DNA binding"/>
    <property type="evidence" value="ECO:0007669"/>
    <property type="project" value="InterPro"/>
</dbReference>
<dbReference type="SMART" id="SM00278">
    <property type="entry name" value="HhH1"/>
    <property type="match status" value="2"/>
</dbReference>
<dbReference type="Pfam" id="PF12836">
    <property type="entry name" value="HHH_3"/>
    <property type="match status" value="1"/>
</dbReference>
<dbReference type="PANTHER" id="PTHR21180">
    <property type="entry name" value="ENDONUCLEASE/EXONUCLEASE/PHOSPHATASE FAMILY DOMAIN-CONTAINING PROTEIN 1"/>
    <property type="match status" value="1"/>
</dbReference>
<sequence length="109" mass="11988">MRRTDGWILLLSLLALLVAGVLFRLANRTEELFPLRRIETASEDSYLIDINSADASLLSTLPGIGEVLAGRIVEYREQNGPFASVDQLTDVPGIGDGKIEALRMFVDAR</sequence>
<protein>
    <recommendedName>
        <fullName evidence="1">Helix-hairpin-helix DNA-binding motif class 1 domain-containing protein</fullName>
    </recommendedName>
</protein>
<dbReference type="SUPFAM" id="SSF47781">
    <property type="entry name" value="RuvA domain 2-like"/>
    <property type="match status" value="1"/>
</dbReference>
<accession>A0A645I2S6</accession>
<dbReference type="GO" id="GO:0006281">
    <property type="term" value="P:DNA repair"/>
    <property type="evidence" value="ECO:0007669"/>
    <property type="project" value="InterPro"/>
</dbReference>
<dbReference type="InterPro" id="IPR003583">
    <property type="entry name" value="Hlx-hairpin-Hlx_DNA-bd_motif"/>
</dbReference>
<feature type="domain" description="Helix-hairpin-helix DNA-binding motif class 1" evidence="1">
    <location>
        <begin position="86"/>
        <end position="105"/>
    </location>
</feature>
<gene>
    <name evidence="2" type="ORF">SDC9_189368</name>
</gene>
<evidence type="ECO:0000313" key="2">
    <source>
        <dbReference type="EMBL" id="MPN41813.1"/>
    </source>
</evidence>
<proteinExistence type="predicted"/>
<dbReference type="EMBL" id="VSSQ01099101">
    <property type="protein sequence ID" value="MPN41813.1"/>
    <property type="molecule type" value="Genomic_DNA"/>
</dbReference>
<dbReference type="GO" id="GO:0015628">
    <property type="term" value="P:protein secretion by the type II secretion system"/>
    <property type="evidence" value="ECO:0007669"/>
    <property type="project" value="TreeGrafter"/>
</dbReference>
<reference evidence="2" key="1">
    <citation type="submission" date="2019-08" db="EMBL/GenBank/DDBJ databases">
        <authorList>
            <person name="Kucharzyk K."/>
            <person name="Murdoch R.W."/>
            <person name="Higgins S."/>
            <person name="Loffler F."/>
        </authorList>
    </citation>
    <scope>NUCLEOTIDE SEQUENCE</scope>
</reference>
<comment type="caution">
    <text evidence="2">The sequence shown here is derived from an EMBL/GenBank/DDBJ whole genome shotgun (WGS) entry which is preliminary data.</text>
</comment>
<feature type="domain" description="Helix-hairpin-helix DNA-binding motif class 1" evidence="1">
    <location>
        <begin position="56"/>
        <end position="75"/>
    </location>
</feature>
<dbReference type="InterPro" id="IPR051675">
    <property type="entry name" value="Endo/Exo/Phosphatase_dom_1"/>
</dbReference>